<keyword evidence="2" id="KW-0326">Glycosidase</keyword>
<dbReference type="AlphaFoldDB" id="A0A1X2GUQ6"/>
<feature type="domain" description="Glycoside hydrolase family 31 TIM barrel" evidence="3">
    <location>
        <begin position="261"/>
        <end position="627"/>
    </location>
</feature>
<comment type="similarity">
    <text evidence="1 2">Belongs to the glycosyl hydrolase 31 family.</text>
</comment>
<keyword evidence="2" id="KW-0378">Hydrolase</keyword>
<dbReference type="InterPro" id="IPR000322">
    <property type="entry name" value="Glyco_hydro_31_TIM"/>
</dbReference>
<dbReference type="CDD" id="cd14752">
    <property type="entry name" value="GH31_N"/>
    <property type="match status" value="1"/>
</dbReference>
<protein>
    <recommendedName>
        <fullName evidence="8">Glycoside hydrolase family 31 N-terminal domain-containing protein</fullName>
    </recommendedName>
</protein>
<dbReference type="GO" id="GO:0030246">
    <property type="term" value="F:carbohydrate binding"/>
    <property type="evidence" value="ECO:0007669"/>
    <property type="project" value="InterPro"/>
</dbReference>
<dbReference type="InterPro" id="IPR025887">
    <property type="entry name" value="Glyco_hydro_31_N_dom"/>
</dbReference>
<dbReference type="OrthoDB" id="5839090at2759"/>
<name>A0A1X2GUQ6_9FUNG</name>
<keyword evidence="7" id="KW-1185">Reference proteome</keyword>
<dbReference type="SUPFAM" id="SSF74650">
    <property type="entry name" value="Galactose mutarotase-like"/>
    <property type="match status" value="1"/>
</dbReference>
<dbReference type="InterPro" id="IPR017853">
    <property type="entry name" value="GH"/>
</dbReference>
<evidence type="ECO:0000313" key="7">
    <source>
        <dbReference type="Proteomes" id="UP000242146"/>
    </source>
</evidence>
<evidence type="ECO:0000313" key="6">
    <source>
        <dbReference type="EMBL" id="ORX61755.1"/>
    </source>
</evidence>
<evidence type="ECO:0000256" key="1">
    <source>
        <dbReference type="ARBA" id="ARBA00007806"/>
    </source>
</evidence>
<accession>A0A1X2GUQ6</accession>
<sequence length="859" mass="97416">MRQIVSDGFALKEGAYPLCFINKQQHQVRIYLVKDNLIRVAYAVNDKERQALDQYEHDAEISSIAPITFQLREPSTTEADCYVIQTSSLSVHITTSPFGLTWYDAGDSNTWFAKDLAFRSYCHDPIHGTRWHYQQQPAKAYLYGLGERTGRLNLAGRRFRLERTDPMGYDSEHQDPLYKFSPFYLGLSLSNESKCARAYGIYYHQLGQTTMDLGQERDAMWGNFSYYAVEGGGPLLYTMMYGPSVPEVIRTLHEHLGGYRLMPRSLFGYLASAMGYAESDNAQEQLEKFVTNCRQVYDIPCDGMHLSSGYTVDEQTGDRCVFTWNKSRFPDPARLANVYKENGMRLFANIKPWLLKTHPEYDHLAKQHGLVWQPDEFNHSLEGNPATLWQWRAGANTKGLASYIDFTSKAGYEFWQEKASSTLLQFGFDLWLDNNEFTMMDDAQTFKNEIEWTQYPPNMVSDYNLSTATSTQSGSHGIAQGPTPVQTALMVQASYDAVRKHRPNERICLVTRSTVPYTQRLVAHTWSGDNVTAWKTIAFNTSMGTGACLSGLPAGYGHDIGGFAGPKCTPEMLVRWVQQGVLWTRMCIHSFKPDGQITEPWMYSETLPTIRASLKWRYSWIPHLYSMYATSAVRGMEPVVRPTFYNHQHDPKTFEQDFEFMLGPDVLVAPVFEPGAVDRTLYLPDHSTGWFHYPSGQWYAGAKSATVASSLTDPLAPMFVKAGSFLTFGKAMPHVHATPDDLRRVLVYPIPKSQREYGHRTTFSLIEDDGITLDHERDGKFTEISVFMESFDDRVVVGLSMVHMAYLPLAYDTLWIACGPAEESRPLVVATHDPAAIKKQEFTGEDGVTHLYLGIPLVQ</sequence>
<dbReference type="EMBL" id="MCGT01000003">
    <property type="protein sequence ID" value="ORX61755.1"/>
    <property type="molecule type" value="Genomic_DNA"/>
</dbReference>
<gene>
    <name evidence="6" type="ORF">DM01DRAFT_1316607</name>
</gene>
<proteinExistence type="inferred from homology"/>
<dbReference type="InterPro" id="IPR011013">
    <property type="entry name" value="Gal_mutarotase_sf_dom"/>
</dbReference>
<dbReference type="Pfam" id="PF21365">
    <property type="entry name" value="Glyco_hydro_31_3rd"/>
    <property type="match status" value="1"/>
</dbReference>
<dbReference type="Proteomes" id="UP000242146">
    <property type="component" value="Unassembled WGS sequence"/>
</dbReference>
<evidence type="ECO:0000259" key="5">
    <source>
        <dbReference type="Pfam" id="PF21365"/>
    </source>
</evidence>
<evidence type="ECO:0000256" key="2">
    <source>
        <dbReference type="RuleBase" id="RU361185"/>
    </source>
</evidence>
<dbReference type="InterPro" id="IPR048395">
    <property type="entry name" value="Glyco_hydro_31_C"/>
</dbReference>
<dbReference type="SUPFAM" id="SSF51011">
    <property type="entry name" value="Glycosyl hydrolase domain"/>
    <property type="match status" value="1"/>
</dbReference>
<dbReference type="Gene3D" id="2.60.40.1760">
    <property type="entry name" value="glycosyl hydrolase (family 31)"/>
    <property type="match status" value="1"/>
</dbReference>
<dbReference type="SUPFAM" id="SSF51445">
    <property type="entry name" value="(Trans)glycosidases"/>
    <property type="match status" value="1"/>
</dbReference>
<dbReference type="GO" id="GO:0005975">
    <property type="term" value="P:carbohydrate metabolic process"/>
    <property type="evidence" value="ECO:0007669"/>
    <property type="project" value="InterPro"/>
</dbReference>
<dbReference type="PANTHER" id="PTHR22762:SF165">
    <property type="entry name" value="PUTATIVE (AFU_ORTHOLOGUE AFUA_1G06560)-RELATED"/>
    <property type="match status" value="1"/>
</dbReference>
<evidence type="ECO:0000259" key="3">
    <source>
        <dbReference type="Pfam" id="PF01055"/>
    </source>
</evidence>
<organism evidence="6 7">
    <name type="scientific">Hesseltinella vesiculosa</name>
    <dbReference type="NCBI Taxonomy" id="101127"/>
    <lineage>
        <taxon>Eukaryota</taxon>
        <taxon>Fungi</taxon>
        <taxon>Fungi incertae sedis</taxon>
        <taxon>Mucoromycota</taxon>
        <taxon>Mucoromycotina</taxon>
        <taxon>Mucoromycetes</taxon>
        <taxon>Mucorales</taxon>
        <taxon>Cunninghamellaceae</taxon>
        <taxon>Hesseltinella</taxon>
    </lineage>
</organism>
<dbReference type="Pfam" id="PF01055">
    <property type="entry name" value="Glyco_hydro_31_2nd"/>
    <property type="match status" value="1"/>
</dbReference>
<dbReference type="PANTHER" id="PTHR22762">
    <property type="entry name" value="ALPHA-GLUCOSIDASE"/>
    <property type="match status" value="1"/>
</dbReference>
<dbReference type="Gene3D" id="2.60.40.1180">
    <property type="entry name" value="Golgi alpha-mannosidase II"/>
    <property type="match status" value="1"/>
</dbReference>
<feature type="domain" description="Glycoside hydrolase family 31 N-terminal" evidence="4">
    <location>
        <begin position="28"/>
        <end position="212"/>
    </location>
</feature>
<dbReference type="Pfam" id="PF13802">
    <property type="entry name" value="Gal_mutarotas_2"/>
    <property type="match status" value="1"/>
</dbReference>
<evidence type="ECO:0000259" key="4">
    <source>
        <dbReference type="Pfam" id="PF13802"/>
    </source>
</evidence>
<dbReference type="InterPro" id="IPR013780">
    <property type="entry name" value="Glyco_hydro_b"/>
</dbReference>
<reference evidence="6 7" key="1">
    <citation type="submission" date="2016-07" db="EMBL/GenBank/DDBJ databases">
        <title>Pervasive Adenine N6-methylation of Active Genes in Fungi.</title>
        <authorList>
            <consortium name="DOE Joint Genome Institute"/>
            <person name="Mondo S.J."/>
            <person name="Dannebaum R.O."/>
            <person name="Kuo R.C."/>
            <person name="Labutti K."/>
            <person name="Haridas S."/>
            <person name="Kuo A."/>
            <person name="Salamov A."/>
            <person name="Ahrendt S.R."/>
            <person name="Lipzen A."/>
            <person name="Sullivan W."/>
            <person name="Andreopoulos W.B."/>
            <person name="Clum A."/>
            <person name="Lindquist E."/>
            <person name="Daum C."/>
            <person name="Ramamoorthy G.K."/>
            <person name="Gryganskyi A."/>
            <person name="Culley D."/>
            <person name="Magnuson J.K."/>
            <person name="James T.Y."/>
            <person name="O'Malley M.A."/>
            <person name="Stajich J.E."/>
            <person name="Spatafora J.W."/>
            <person name="Visel A."/>
            <person name="Grigoriev I.V."/>
        </authorList>
    </citation>
    <scope>NUCLEOTIDE SEQUENCE [LARGE SCALE GENOMIC DNA]</scope>
    <source>
        <strain evidence="6 7">NRRL 3301</strain>
    </source>
</reference>
<evidence type="ECO:0008006" key="8">
    <source>
        <dbReference type="Google" id="ProtNLM"/>
    </source>
</evidence>
<feature type="domain" description="Glycosyl hydrolase family 31 C-terminal" evidence="5">
    <location>
        <begin position="637"/>
        <end position="724"/>
    </location>
</feature>
<dbReference type="STRING" id="101127.A0A1X2GUQ6"/>
<comment type="caution">
    <text evidence="6">The sequence shown here is derived from an EMBL/GenBank/DDBJ whole genome shotgun (WGS) entry which is preliminary data.</text>
</comment>
<dbReference type="GO" id="GO:0004553">
    <property type="term" value="F:hydrolase activity, hydrolyzing O-glycosyl compounds"/>
    <property type="evidence" value="ECO:0007669"/>
    <property type="project" value="InterPro"/>
</dbReference>
<dbReference type="Gene3D" id="3.20.20.80">
    <property type="entry name" value="Glycosidases"/>
    <property type="match status" value="1"/>
</dbReference>